<dbReference type="InterPro" id="IPR018060">
    <property type="entry name" value="HTH_AraC"/>
</dbReference>
<protein>
    <submittedName>
        <fullName evidence="5">AraC-like DNA-binding protein</fullName>
    </submittedName>
</protein>
<comment type="caution">
    <text evidence="5">The sequence shown here is derived from an EMBL/GenBank/DDBJ whole genome shotgun (WGS) entry which is preliminary data.</text>
</comment>
<keyword evidence="2 5" id="KW-0238">DNA-binding</keyword>
<accession>A0AAE3ZJ67</accession>
<dbReference type="RefSeq" id="WP_374727603.1">
    <property type="nucleotide sequence ID" value="NZ_JAVDXW010000002.1"/>
</dbReference>
<keyword evidence="6" id="KW-1185">Reference proteome</keyword>
<evidence type="ECO:0000259" key="4">
    <source>
        <dbReference type="PROSITE" id="PS01124"/>
    </source>
</evidence>
<evidence type="ECO:0000256" key="3">
    <source>
        <dbReference type="ARBA" id="ARBA00023163"/>
    </source>
</evidence>
<keyword evidence="1" id="KW-0805">Transcription regulation</keyword>
<name>A0AAE3ZJ67_9ACTN</name>
<dbReference type="PRINTS" id="PR00032">
    <property type="entry name" value="HTHARAC"/>
</dbReference>
<dbReference type="SUPFAM" id="SSF46689">
    <property type="entry name" value="Homeodomain-like"/>
    <property type="match status" value="1"/>
</dbReference>
<organism evidence="5 6">
    <name type="scientific">Haloactinomyces albus</name>
    <dbReference type="NCBI Taxonomy" id="1352928"/>
    <lineage>
        <taxon>Bacteria</taxon>
        <taxon>Bacillati</taxon>
        <taxon>Actinomycetota</taxon>
        <taxon>Actinomycetes</taxon>
        <taxon>Actinopolysporales</taxon>
        <taxon>Actinopolysporaceae</taxon>
        <taxon>Haloactinomyces</taxon>
    </lineage>
</organism>
<sequence length="48" mass="5462">MTLAAISRSVGYSSPFSFSTAFKQHYGVSPQKYRSRSWICRFRPMPGS</sequence>
<dbReference type="Proteomes" id="UP001180845">
    <property type="component" value="Unassembled WGS sequence"/>
</dbReference>
<dbReference type="PROSITE" id="PS01124">
    <property type="entry name" value="HTH_ARAC_FAMILY_2"/>
    <property type="match status" value="1"/>
</dbReference>
<evidence type="ECO:0000313" key="5">
    <source>
        <dbReference type="EMBL" id="MDR7304609.1"/>
    </source>
</evidence>
<dbReference type="GO" id="GO:0003700">
    <property type="term" value="F:DNA-binding transcription factor activity"/>
    <property type="evidence" value="ECO:0007669"/>
    <property type="project" value="InterPro"/>
</dbReference>
<evidence type="ECO:0000256" key="1">
    <source>
        <dbReference type="ARBA" id="ARBA00023015"/>
    </source>
</evidence>
<feature type="domain" description="HTH araC/xylS-type" evidence="4">
    <location>
        <begin position="1"/>
        <end position="36"/>
    </location>
</feature>
<dbReference type="Pfam" id="PF00165">
    <property type="entry name" value="HTH_AraC"/>
    <property type="match status" value="1"/>
</dbReference>
<dbReference type="AlphaFoldDB" id="A0AAE3ZJ67"/>
<proteinExistence type="predicted"/>
<dbReference type="InterPro" id="IPR009057">
    <property type="entry name" value="Homeodomain-like_sf"/>
</dbReference>
<reference evidence="5" key="1">
    <citation type="submission" date="2023-07" db="EMBL/GenBank/DDBJ databases">
        <title>Sequencing the genomes of 1000 actinobacteria strains.</title>
        <authorList>
            <person name="Klenk H.-P."/>
        </authorList>
    </citation>
    <scope>NUCLEOTIDE SEQUENCE</scope>
    <source>
        <strain evidence="5">DSM 45977</strain>
    </source>
</reference>
<dbReference type="EMBL" id="JAVDXW010000002">
    <property type="protein sequence ID" value="MDR7304609.1"/>
    <property type="molecule type" value="Genomic_DNA"/>
</dbReference>
<dbReference type="Gene3D" id="1.10.10.60">
    <property type="entry name" value="Homeodomain-like"/>
    <property type="match status" value="1"/>
</dbReference>
<evidence type="ECO:0000256" key="2">
    <source>
        <dbReference type="ARBA" id="ARBA00023125"/>
    </source>
</evidence>
<keyword evidence="3" id="KW-0804">Transcription</keyword>
<dbReference type="GO" id="GO:0043565">
    <property type="term" value="F:sequence-specific DNA binding"/>
    <property type="evidence" value="ECO:0007669"/>
    <property type="project" value="InterPro"/>
</dbReference>
<dbReference type="InterPro" id="IPR020449">
    <property type="entry name" value="Tscrpt_reg_AraC-type_HTH"/>
</dbReference>
<evidence type="ECO:0000313" key="6">
    <source>
        <dbReference type="Proteomes" id="UP001180845"/>
    </source>
</evidence>
<gene>
    <name evidence="5" type="ORF">JOF55_004853</name>
</gene>